<dbReference type="AlphaFoldDB" id="A0A5B8MN01"/>
<dbReference type="InterPro" id="IPR028172">
    <property type="entry name" value="FT20"/>
</dbReference>
<dbReference type="GO" id="GO:0005737">
    <property type="term" value="C:cytoplasm"/>
    <property type="evidence" value="ECO:0007669"/>
    <property type="project" value="TreeGrafter"/>
</dbReference>
<evidence type="ECO:0000313" key="5">
    <source>
        <dbReference type="EMBL" id="QDZ21893.1"/>
    </source>
</evidence>
<dbReference type="EMBL" id="CP031039">
    <property type="protein sequence ID" value="QDZ21893.1"/>
    <property type="molecule type" value="Genomic_DNA"/>
</dbReference>
<dbReference type="GO" id="GO:0097730">
    <property type="term" value="C:non-motile cilium"/>
    <property type="evidence" value="ECO:0007669"/>
    <property type="project" value="TreeGrafter"/>
</dbReference>
<feature type="coiled-coil region" evidence="4">
    <location>
        <begin position="73"/>
        <end position="114"/>
    </location>
</feature>
<dbReference type="GO" id="GO:0061512">
    <property type="term" value="P:protein localization to cilium"/>
    <property type="evidence" value="ECO:0007669"/>
    <property type="project" value="TreeGrafter"/>
</dbReference>
<keyword evidence="5" id="KW-0282">Flagellum</keyword>
<dbReference type="PANTHER" id="PTHR31978:SF1">
    <property type="entry name" value="INTRAFLAGELLAR TRANSPORT PROTEIN 20 HOMOLOG"/>
    <property type="match status" value="1"/>
</dbReference>
<evidence type="ECO:0000256" key="4">
    <source>
        <dbReference type="SAM" id="Coils"/>
    </source>
</evidence>
<keyword evidence="3" id="KW-0966">Cell projection</keyword>
<dbReference type="Pfam" id="PF14931">
    <property type="entry name" value="IFT20"/>
    <property type="match status" value="1"/>
</dbReference>
<dbReference type="PANTHER" id="PTHR31978">
    <property type="entry name" value="INTRAFLAGELLAR TRANSPORT PROTEIN 20 HOMOLOG"/>
    <property type="match status" value="1"/>
</dbReference>
<dbReference type="Proteomes" id="UP000316726">
    <property type="component" value="Chromosome 6"/>
</dbReference>
<organism evidence="5 6">
    <name type="scientific">Chloropicon primus</name>
    <dbReference type="NCBI Taxonomy" id="1764295"/>
    <lineage>
        <taxon>Eukaryota</taxon>
        <taxon>Viridiplantae</taxon>
        <taxon>Chlorophyta</taxon>
        <taxon>Chloropicophyceae</taxon>
        <taxon>Chloropicales</taxon>
        <taxon>Chloropicaceae</taxon>
        <taxon>Chloropicon</taxon>
    </lineage>
</organism>
<gene>
    <name evidence="5" type="ORF">A3770_06p44110</name>
</gene>
<dbReference type="STRING" id="1764295.A0A5B8MN01"/>
<accession>A0A5B8MN01</accession>
<name>A0A5B8MN01_9CHLO</name>
<reference evidence="5 6" key="1">
    <citation type="submission" date="2018-07" db="EMBL/GenBank/DDBJ databases">
        <title>The complete nuclear genome of the prasinophyte Chloropicon primus (CCMP1205).</title>
        <authorList>
            <person name="Pombert J.-F."/>
            <person name="Otis C."/>
            <person name="Turmel M."/>
            <person name="Lemieux C."/>
        </authorList>
    </citation>
    <scope>NUCLEOTIDE SEQUENCE [LARGE SCALE GENOMIC DNA]</scope>
    <source>
        <strain evidence="5 6">CCMP1205</strain>
    </source>
</reference>
<protein>
    <submittedName>
        <fullName evidence="5">Intraflagellar transport protein 20</fullName>
    </submittedName>
</protein>
<evidence type="ECO:0000256" key="1">
    <source>
        <dbReference type="ARBA" id="ARBA00004138"/>
    </source>
</evidence>
<keyword evidence="2 4" id="KW-0175">Coiled coil</keyword>
<dbReference type="GO" id="GO:0060271">
    <property type="term" value="P:cilium assembly"/>
    <property type="evidence" value="ECO:0007669"/>
    <property type="project" value="TreeGrafter"/>
</dbReference>
<keyword evidence="5" id="KW-0969">Cilium</keyword>
<dbReference type="GO" id="GO:0097546">
    <property type="term" value="C:ciliary base"/>
    <property type="evidence" value="ECO:0007669"/>
    <property type="project" value="TreeGrafter"/>
</dbReference>
<keyword evidence="6" id="KW-1185">Reference proteome</keyword>
<dbReference type="GO" id="GO:0030990">
    <property type="term" value="C:intraciliary transport particle"/>
    <property type="evidence" value="ECO:0007669"/>
    <property type="project" value="TreeGrafter"/>
</dbReference>
<dbReference type="GO" id="GO:0036064">
    <property type="term" value="C:ciliary basal body"/>
    <property type="evidence" value="ECO:0007669"/>
    <property type="project" value="TreeGrafter"/>
</dbReference>
<evidence type="ECO:0000256" key="3">
    <source>
        <dbReference type="ARBA" id="ARBA00023273"/>
    </source>
</evidence>
<comment type="subcellular location">
    <subcellularLocation>
        <location evidence="1">Cell projection</location>
        <location evidence="1">Cilium</location>
    </subcellularLocation>
</comment>
<evidence type="ECO:0000256" key="2">
    <source>
        <dbReference type="ARBA" id="ARBA00023054"/>
    </source>
</evidence>
<proteinExistence type="predicted"/>
<dbReference type="OrthoDB" id="10254896at2759"/>
<sequence>MMQATAMISFDETYRVRVLDPDVYDDTVRLKEESSTYCEKISQMITAGNDAVSKIEQQAKRIEAIKLAAIGQRNKLSEARESQAKEEKELKQKVLEKQEELERLKAEYDSLFKVKTEQESMIEKLAEHAM</sequence>
<evidence type="ECO:0000313" key="6">
    <source>
        <dbReference type="Proteomes" id="UP000316726"/>
    </source>
</evidence>